<dbReference type="RefSeq" id="WP_214160607.1">
    <property type="nucleotide sequence ID" value="NZ_JAHBAY010000023.1"/>
</dbReference>
<reference evidence="1 2" key="1">
    <citation type="submission" date="2021-05" db="EMBL/GenBank/DDBJ databases">
        <title>Kineosporia and Streptomyces sp. nov. two new marine actinobacteria isolated from Coral.</title>
        <authorList>
            <person name="Buangrab K."/>
            <person name="Sutthacheep M."/>
            <person name="Yeemin T."/>
            <person name="Harunari E."/>
            <person name="Igarashi Y."/>
            <person name="Kanchanasin P."/>
            <person name="Tanasupawat S."/>
            <person name="Phongsopitanun W."/>
        </authorList>
    </citation>
    <scope>NUCLEOTIDE SEQUENCE [LARGE SCALE GENOMIC DNA]</scope>
    <source>
        <strain evidence="1 2">J2-2</strain>
    </source>
</reference>
<keyword evidence="2" id="KW-1185">Reference proteome</keyword>
<dbReference type="EMBL" id="JAHBAY010000023">
    <property type="protein sequence ID" value="MBT0774069.1"/>
    <property type="molecule type" value="Genomic_DNA"/>
</dbReference>
<evidence type="ECO:0000313" key="1">
    <source>
        <dbReference type="EMBL" id="MBT0774069.1"/>
    </source>
</evidence>
<comment type="caution">
    <text evidence="1">The sequence shown here is derived from an EMBL/GenBank/DDBJ whole genome shotgun (WGS) entry which is preliminary data.</text>
</comment>
<name>A0ABS5TTJ7_9ACTN</name>
<accession>A0ABS5TTJ7</accession>
<proteinExistence type="predicted"/>
<gene>
    <name evidence="1" type="ORF">KIH74_34305</name>
</gene>
<sequence>MRALVLDGQGAVGQAVAAELGRNGVTAVLAGRDPGRYEQTVRWRGDLADLHHAAGQATVVVDASGRHDRRVAERVTAAGAALVEIGDHAAYLSELAGLHTRTPILAGARLIPVLAGLLARDAVAHSPGTVSMADPVEIGVVLGAGDPENAADTGSTYALLGHFFTDPATGEEVLNFSGRQRITLPDGTRRTMARVDFPGQSRLTASLGRPVRTWFATGDALSTALLRGLTRVRGADRLPPAFHLPGTDGWQVVARAGQGPDSVTSWASGRHQLPFIAHIATIATRRAPTVEPRLHRVGDLLTLSDLAGLEGLDLGRSTLGVHQS</sequence>
<dbReference type="Proteomes" id="UP001197247">
    <property type="component" value="Unassembled WGS sequence"/>
</dbReference>
<dbReference type="InterPro" id="IPR036291">
    <property type="entry name" value="NAD(P)-bd_dom_sf"/>
</dbReference>
<organism evidence="1 2">
    <name type="scientific">Kineosporia corallincola</name>
    <dbReference type="NCBI Taxonomy" id="2835133"/>
    <lineage>
        <taxon>Bacteria</taxon>
        <taxon>Bacillati</taxon>
        <taxon>Actinomycetota</taxon>
        <taxon>Actinomycetes</taxon>
        <taxon>Kineosporiales</taxon>
        <taxon>Kineosporiaceae</taxon>
        <taxon>Kineosporia</taxon>
    </lineage>
</organism>
<evidence type="ECO:0000313" key="2">
    <source>
        <dbReference type="Proteomes" id="UP001197247"/>
    </source>
</evidence>
<evidence type="ECO:0008006" key="3">
    <source>
        <dbReference type="Google" id="ProtNLM"/>
    </source>
</evidence>
<protein>
    <recommendedName>
        <fullName evidence="3">Saccharopine dehydrogenase</fullName>
    </recommendedName>
</protein>
<dbReference type="SUPFAM" id="SSF51735">
    <property type="entry name" value="NAD(P)-binding Rossmann-fold domains"/>
    <property type="match status" value="1"/>
</dbReference>